<organism evidence="10">
    <name type="scientific">Dunaliella tertiolecta</name>
    <name type="common">Green alga</name>
    <dbReference type="NCBI Taxonomy" id="3047"/>
    <lineage>
        <taxon>Eukaryota</taxon>
        <taxon>Viridiplantae</taxon>
        <taxon>Chlorophyta</taxon>
        <taxon>core chlorophytes</taxon>
        <taxon>Chlorophyceae</taxon>
        <taxon>CS clade</taxon>
        <taxon>Chlamydomonadales</taxon>
        <taxon>Dunaliellaceae</taxon>
        <taxon>Dunaliella</taxon>
    </lineage>
</organism>
<evidence type="ECO:0000256" key="5">
    <source>
        <dbReference type="ARBA" id="ARBA00022692"/>
    </source>
</evidence>
<protein>
    <submittedName>
        <fullName evidence="10">Uncharacterized protein</fullName>
    </submittedName>
</protein>
<name>A0A7S3QZN9_DUNTE</name>
<dbReference type="EMBL" id="HBIP01020908">
    <property type="protein sequence ID" value="CAE0497381.1"/>
    <property type="molecule type" value="Transcribed_RNA"/>
</dbReference>
<evidence type="ECO:0000256" key="3">
    <source>
        <dbReference type="ARBA" id="ARBA00022528"/>
    </source>
</evidence>
<sequence>MLLAPTSSRVAASASVRPATPITSRTDLSGRRRHVFVRAEDPSSAPQPKQPSTIFYGGAVYTEEQWKEAVARNEFARAPSAPQTPSNTSAPTVQEVMGFSGAPEIINGRLAMLGFVAALGAELSSGDSVVKQISEEPTLISLTFILFSAASLVPAFAQRRAETIGPFNPQAEMTNGRAAMIGFAALLVLENIRGVPLF</sequence>
<gene>
    <name evidence="10" type="ORF">DTER00134_LOCUS12454</name>
</gene>
<evidence type="ECO:0000256" key="4">
    <source>
        <dbReference type="ARBA" id="ARBA00022640"/>
    </source>
</evidence>
<keyword evidence="4" id="KW-0934">Plastid</keyword>
<comment type="subcellular location">
    <subcellularLocation>
        <location evidence="1">Membrane</location>
        <topology evidence="1">Multi-pass membrane protein</topology>
    </subcellularLocation>
    <subcellularLocation>
        <location evidence="2">Plastid</location>
        <location evidence="2">Chloroplast</location>
    </subcellularLocation>
</comment>
<comment type="similarity">
    <text evidence="8">Belongs to the ELIP/psbS family.</text>
</comment>
<evidence type="ECO:0000256" key="7">
    <source>
        <dbReference type="ARBA" id="ARBA00023136"/>
    </source>
</evidence>
<feature type="region of interest" description="Disordered" evidence="9">
    <location>
        <begin position="1"/>
        <end position="32"/>
    </location>
</feature>
<reference evidence="10" key="1">
    <citation type="submission" date="2021-01" db="EMBL/GenBank/DDBJ databases">
        <authorList>
            <person name="Corre E."/>
            <person name="Pelletier E."/>
            <person name="Niang G."/>
            <person name="Scheremetjew M."/>
            <person name="Finn R."/>
            <person name="Kale V."/>
            <person name="Holt S."/>
            <person name="Cochrane G."/>
            <person name="Meng A."/>
            <person name="Brown T."/>
            <person name="Cohen L."/>
        </authorList>
    </citation>
    <scope>NUCLEOTIDE SEQUENCE</scope>
    <source>
        <strain evidence="10">CCMP1320</strain>
    </source>
</reference>
<dbReference type="GO" id="GO:0009507">
    <property type="term" value="C:chloroplast"/>
    <property type="evidence" value="ECO:0007669"/>
    <property type="project" value="UniProtKB-SubCell"/>
</dbReference>
<dbReference type="PANTHER" id="PTHR14154">
    <property type="entry name" value="UPF0041 BRAIN PROTEIN 44-RELATED"/>
    <property type="match status" value="1"/>
</dbReference>
<evidence type="ECO:0000256" key="9">
    <source>
        <dbReference type="SAM" id="MobiDB-lite"/>
    </source>
</evidence>
<dbReference type="GO" id="GO:0016020">
    <property type="term" value="C:membrane"/>
    <property type="evidence" value="ECO:0007669"/>
    <property type="project" value="UniProtKB-SubCell"/>
</dbReference>
<dbReference type="InterPro" id="IPR022796">
    <property type="entry name" value="Chloroa_b-bind"/>
</dbReference>
<keyword evidence="6" id="KW-1133">Transmembrane helix</keyword>
<dbReference type="SUPFAM" id="SSF103511">
    <property type="entry name" value="Chlorophyll a-b binding protein"/>
    <property type="match status" value="1"/>
</dbReference>
<dbReference type="Pfam" id="PF00504">
    <property type="entry name" value="Chloroa_b-bind"/>
    <property type="match status" value="1"/>
</dbReference>
<evidence type="ECO:0000256" key="8">
    <source>
        <dbReference type="ARBA" id="ARBA00037956"/>
    </source>
</evidence>
<evidence type="ECO:0000256" key="2">
    <source>
        <dbReference type="ARBA" id="ARBA00004229"/>
    </source>
</evidence>
<evidence type="ECO:0000313" key="10">
    <source>
        <dbReference type="EMBL" id="CAE0497381.1"/>
    </source>
</evidence>
<proteinExistence type="inferred from homology"/>
<keyword evidence="7" id="KW-0472">Membrane</keyword>
<evidence type="ECO:0000256" key="6">
    <source>
        <dbReference type="ARBA" id="ARBA00022989"/>
    </source>
</evidence>
<feature type="compositionally biased region" description="Low complexity" evidence="9">
    <location>
        <begin position="1"/>
        <end position="20"/>
    </location>
</feature>
<accession>A0A7S3QZN9</accession>
<keyword evidence="3" id="KW-0150">Chloroplast</keyword>
<evidence type="ECO:0000256" key="1">
    <source>
        <dbReference type="ARBA" id="ARBA00004141"/>
    </source>
</evidence>
<dbReference type="AlphaFoldDB" id="A0A7S3QZN9"/>
<keyword evidence="5" id="KW-0812">Transmembrane</keyword>